<proteinExistence type="predicted"/>
<gene>
    <name evidence="1" type="ORF">MELIAE_LOCUS11813</name>
</gene>
<dbReference type="AlphaFoldDB" id="A0A9P0BET7"/>
<dbReference type="OrthoDB" id="6784356at2759"/>
<reference evidence="1" key="1">
    <citation type="submission" date="2021-12" db="EMBL/GenBank/DDBJ databases">
        <authorList>
            <person name="King R."/>
        </authorList>
    </citation>
    <scope>NUCLEOTIDE SEQUENCE</scope>
</reference>
<dbReference type="EMBL" id="OV121139">
    <property type="protein sequence ID" value="CAH0562793.1"/>
    <property type="molecule type" value="Genomic_DNA"/>
</dbReference>
<protein>
    <submittedName>
        <fullName evidence="1">Uncharacterized protein</fullName>
    </submittedName>
</protein>
<keyword evidence="2" id="KW-1185">Reference proteome</keyword>
<evidence type="ECO:0000313" key="1">
    <source>
        <dbReference type="EMBL" id="CAH0562793.1"/>
    </source>
</evidence>
<sequence length="263" mass="30775">MEEKTWTVVQFLDDGTVEAVSSSWIQGDLCHWPSFARQKLNLVIRKWEPLNTCWPTHSVKIFRCATFDDYIKARAKAKVAEETSDLNTDENCDPQKRKRVQKIVSSSEESINGSVLEQPPKIKLFRKNKNQKSTVRKFLGTFLMMIIISNPNDKDKQIKTLIQQNHILRGLITDTLHEVKEIKQIMLNGNAKENKNRKTSLFQNEQIKFPIGEDEDFQKLESLLENEEEFLNANEERFQRAWLFNLARLKGRMNVRRLAQLLL</sequence>
<dbReference type="Proteomes" id="UP001154078">
    <property type="component" value="Chromosome 8"/>
</dbReference>
<name>A0A9P0BET7_BRAAE</name>
<accession>A0A9P0BET7</accession>
<evidence type="ECO:0000313" key="2">
    <source>
        <dbReference type="Proteomes" id="UP001154078"/>
    </source>
</evidence>
<organism evidence="1 2">
    <name type="scientific">Brassicogethes aeneus</name>
    <name type="common">Rape pollen beetle</name>
    <name type="synonym">Meligethes aeneus</name>
    <dbReference type="NCBI Taxonomy" id="1431903"/>
    <lineage>
        <taxon>Eukaryota</taxon>
        <taxon>Metazoa</taxon>
        <taxon>Ecdysozoa</taxon>
        <taxon>Arthropoda</taxon>
        <taxon>Hexapoda</taxon>
        <taxon>Insecta</taxon>
        <taxon>Pterygota</taxon>
        <taxon>Neoptera</taxon>
        <taxon>Endopterygota</taxon>
        <taxon>Coleoptera</taxon>
        <taxon>Polyphaga</taxon>
        <taxon>Cucujiformia</taxon>
        <taxon>Nitidulidae</taxon>
        <taxon>Meligethinae</taxon>
        <taxon>Brassicogethes</taxon>
    </lineage>
</organism>